<organism evidence="2">
    <name type="scientific">Kwoniella bestiolae CBS 10118</name>
    <dbReference type="NCBI Taxonomy" id="1296100"/>
    <lineage>
        <taxon>Eukaryota</taxon>
        <taxon>Fungi</taxon>
        <taxon>Dikarya</taxon>
        <taxon>Basidiomycota</taxon>
        <taxon>Agaricomycotina</taxon>
        <taxon>Tremellomycetes</taxon>
        <taxon>Tremellales</taxon>
        <taxon>Cryptococcaceae</taxon>
        <taxon>Kwoniella</taxon>
    </lineage>
</organism>
<protein>
    <submittedName>
        <fullName evidence="2">Uncharacterized protein</fullName>
    </submittedName>
</protein>
<evidence type="ECO:0000313" key="2">
    <source>
        <dbReference type="EMBL" id="OCF26108.1"/>
    </source>
</evidence>
<dbReference type="EMBL" id="CP144541">
    <property type="protein sequence ID" value="WVW78456.1"/>
    <property type="molecule type" value="Genomic_DNA"/>
</dbReference>
<feature type="compositionally biased region" description="Gly residues" evidence="1">
    <location>
        <begin position="331"/>
        <end position="341"/>
    </location>
</feature>
<feature type="region of interest" description="Disordered" evidence="1">
    <location>
        <begin position="325"/>
        <end position="373"/>
    </location>
</feature>
<feature type="compositionally biased region" description="Low complexity" evidence="1">
    <location>
        <begin position="9"/>
        <end position="21"/>
    </location>
</feature>
<evidence type="ECO:0000313" key="3">
    <source>
        <dbReference type="EMBL" id="WVW78456.1"/>
    </source>
</evidence>
<feature type="region of interest" description="Disordered" evidence="1">
    <location>
        <begin position="1"/>
        <end position="26"/>
    </location>
</feature>
<accession>A0A1B9G528</accession>
<reference evidence="3" key="4">
    <citation type="submission" date="2024-02" db="EMBL/GenBank/DDBJ databases">
        <title>Comparative genomics of Cryptococcus and Kwoniella reveals pathogenesis evolution and contrasting modes of karyotype evolution via chromosome fusion or intercentromeric recombination.</title>
        <authorList>
            <person name="Coelho M.A."/>
            <person name="David-Palma M."/>
            <person name="Shea T."/>
            <person name="Bowers K."/>
            <person name="McGinley-Smith S."/>
            <person name="Mohammad A.W."/>
            <person name="Gnirke A."/>
            <person name="Yurkov A.M."/>
            <person name="Nowrousian M."/>
            <person name="Sun S."/>
            <person name="Cuomo C.A."/>
            <person name="Heitman J."/>
        </authorList>
    </citation>
    <scope>NUCLEOTIDE SEQUENCE</scope>
    <source>
        <strain evidence="3">CBS 10118</strain>
    </source>
</reference>
<reference evidence="3" key="2">
    <citation type="submission" date="2013-07" db="EMBL/GenBank/DDBJ databases">
        <authorList>
            <consortium name="The Broad Institute Genome Sequencing Platform"/>
            <person name="Cuomo C."/>
            <person name="Litvintseva A."/>
            <person name="Chen Y."/>
            <person name="Heitman J."/>
            <person name="Sun S."/>
            <person name="Springer D."/>
            <person name="Dromer F."/>
            <person name="Young S.K."/>
            <person name="Zeng Q."/>
            <person name="Gargeya S."/>
            <person name="Fitzgerald M."/>
            <person name="Abouelleil A."/>
            <person name="Alvarado L."/>
            <person name="Berlin A.M."/>
            <person name="Chapman S.B."/>
            <person name="Dewar J."/>
            <person name="Goldberg J."/>
            <person name="Griggs A."/>
            <person name="Gujja S."/>
            <person name="Hansen M."/>
            <person name="Howarth C."/>
            <person name="Imamovic A."/>
            <person name="Larimer J."/>
            <person name="McCowan C."/>
            <person name="Murphy C."/>
            <person name="Pearson M."/>
            <person name="Priest M."/>
            <person name="Roberts A."/>
            <person name="Saif S."/>
            <person name="Shea T."/>
            <person name="Sykes S."/>
            <person name="Wortman J."/>
            <person name="Nusbaum C."/>
            <person name="Birren B."/>
        </authorList>
    </citation>
    <scope>NUCLEOTIDE SEQUENCE</scope>
    <source>
        <strain evidence="3">CBS 10118</strain>
    </source>
</reference>
<feature type="compositionally biased region" description="Basic and acidic residues" evidence="1">
    <location>
        <begin position="344"/>
        <end position="353"/>
    </location>
</feature>
<dbReference type="VEuPathDB" id="FungiDB:I302_03785"/>
<proteinExistence type="predicted"/>
<name>A0A1B9G528_9TREE</name>
<keyword evidence="4" id="KW-1185">Reference proteome</keyword>
<dbReference type="OrthoDB" id="2571288at2759"/>
<sequence length="415" mass="47537">MPPKKTKPKTSYPPTTSTSQSPPNPPSISFSNHIIQRILSYIPVNEQGTLHSCTLVDKQFNLIATPLLWRWLILSPPSEADEITPINPIDTSVWKDERLKMVKILSIETHSSEWCTLNQSANLKLPNLETIRLTIHKKFGYPRAFHSFPTSEPPPSQISNQSACTLMKHLKPRTIVYKETPDSSFYLNPDNVSPPIWSKVDTLIFLIPPVGAGTHFTKNKDLTQLVPKLKRVYWIFDPTDVDLTSRYNTGNFDHDEINFLSNLLVRNPKIKFTIVNAGCTSLRLPKKYRMSIEDSEDSYQESFIKNHWNRLEEAAFDARRSKLRAKAKAGSGSGSGSGSGPGSKRQEKDGDRDSNDEEEEEEEDEEVDSSYEFMSIGEFVEKEEWYNWFDPEEIVRWKRINEEIDGKKEKGKNKK</sequence>
<dbReference type="GeneID" id="30208184"/>
<gene>
    <name evidence="2" type="ORF">I302_03785</name>
    <name evidence="3" type="ORF">I302_100410</name>
</gene>
<dbReference type="KEGG" id="kbi:30208184"/>
<feature type="compositionally biased region" description="Acidic residues" evidence="1">
    <location>
        <begin position="354"/>
        <end position="369"/>
    </location>
</feature>
<dbReference type="EMBL" id="KI894020">
    <property type="protein sequence ID" value="OCF26108.1"/>
    <property type="molecule type" value="Genomic_DNA"/>
</dbReference>
<evidence type="ECO:0000256" key="1">
    <source>
        <dbReference type="SAM" id="MobiDB-lite"/>
    </source>
</evidence>
<reference evidence="2" key="1">
    <citation type="submission" date="2013-07" db="EMBL/GenBank/DDBJ databases">
        <title>The Genome Sequence of Cryptococcus bestiolae CBS10118.</title>
        <authorList>
            <consortium name="The Broad Institute Genome Sequencing Platform"/>
            <person name="Cuomo C."/>
            <person name="Litvintseva A."/>
            <person name="Chen Y."/>
            <person name="Heitman J."/>
            <person name="Sun S."/>
            <person name="Springer D."/>
            <person name="Dromer F."/>
            <person name="Young S.K."/>
            <person name="Zeng Q."/>
            <person name="Gargeya S."/>
            <person name="Fitzgerald M."/>
            <person name="Abouelleil A."/>
            <person name="Alvarado L."/>
            <person name="Berlin A.M."/>
            <person name="Chapman S.B."/>
            <person name="Dewar J."/>
            <person name="Goldberg J."/>
            <person name="Griggs A."/>
            <person name="Gujja S."/>
            <person name="Hansen M."/>
            <person name="Howarth C."/>
            <person name="Imamovic A."/>
            <person name="Larimer J."/>
            <person name="McCowan C."/>
            <person name="Murphy C."/>
            <person name="Pearson M."/>
            <person name="Priest M."/>
            <person name="Roberts A."/>
            <person name="Saif S."/>
            <person name="Shea T."/>
            <person name="Sykes S."/>
            <person name="Wortman J."/>
            <person name="Nusbaum C."/>
            <person name="Birren B."/>
        </authorList>
    </citation>
    <scope>NUCLEOTIDE SEQUENCE [LARGE SCALE GENOMIC DNA]</scope>
    <source>
        <strain evidence="2">CBS 10118</strain>
    </source>
</reference>
<evidence type="ECO:0000313" key="4">
    <source>
        <dbReference type="Proteomes" id="UP000092730"/>
    </source>
</evidence>
<dbReference type="AlphaFoldDB" id="A0A1B9G528"/>
<dbReference type="Proteomes" id="UP000092730">
    <property type="component" value="Chromosome 1"/>
</dbReference>
<dbReference type="RefSeq" id="XP_019047178.1">
    <property type="nucleotide sequence ID" value="XM_019190430.1"/>
</dbReference>
<reference evidence="2" key="3">
    <citation type="submission" date="2014-01" db="EMBL/GenBank/DDBJ databases">
        <title>Evolution of pathogenesis and genome organization in the Tremellales.</title>
        <authorList>
            <person name="Cuomo C."/>
            <person name="Litvintseva A."/>
            <person name="Heitman J."/>
            <person name="Chen Y."/>
            <person name="Sun S."/>
            <person name="Springer D."/>
            <person name="Dromer F."/>
            <person name="Young S."/>
            <person name="Zeng Q."/>
            <person name="Chapman S."/>
            <person name="Gujja S."/>
            <person name="Saif S."/>
            <person name="Birren B."/>
        </authorList>
    </citation>
    <scope>NUCLEOTIDE SEQUENCE</scope>
    <source>
        <strain evidence="2">CBS 10118</strain>
    </source>
</reference>